<dbReference type="PROSITE" id="PS50011">
    <property type="entry name" value="PROTEIN_KINASE_DOM"/>
    <property type="match status" value="1"/>
</dbReference>
<keyword evidence="3" id="KW-1185">Reference proteome</keyword>
<evidence type="ECO:0000313" key="3">
    <source>
        <dbReference type="Proteomes" id="UP000789706"/>
    </source>
</evidence>
<dbReference type="Gene3D" id="1.10.510.10">
    <property type="entry name" value="Transferase(Phosphotransferase) domain 1"/>
    <property type="match status" value="2"/>
</dbReference>
<comment type="caution">
    <text evidence="2">The sequence shown here is derived from an EMBL/GenBank/DDBJ whole genome shotgun (WGS) entry which is preliminary data.</text>
</comment>
<dbReference type="InterPro" id="IPR051681">
    <property type="entry name" value="Ser/Thr_Kinases-Pseudokinases"/>
</dbReference>
<dbReference type="InterPro" id="IPR000719">
    <property type="entry name" value="Prot_kinase_dom"/>
</dbReference>
<feature type="non-terminal residue" evidence="2">
    <location>
        <position position="264"/>
    </location>
</feature>
<dbReference type="PANTHER" id="PTHR44329">
    <property type="entry name" value="SERINE/THREONINE-PROTEIN KINASE TNNI3K-RELATED"/>
    <property type="match status" value="1"/>
</dbReference>
<evidence type="ECO:0000313" key="2">
    <source>
        <dbReference type="EMBL" id="CAG8432795.1"/>
    </source>
</evidence>
<dbReference type="GO" id="GO:0004674">
    <property type="term" value="F:protein serine/threonine kinase activity"/>
    <property type="evidence" value="ECO:0007669"/>
    <property type="project" value="TreeGrafter"/>
</dbReference>
<dbReference type="AlphaFoldDB" id="A0A9N8YLR1"/>
<feature type="domain" description="Protein kinase" evidence="1">
    <location>
        <begin position="1"/>
        <end position="264"/>
    </location>
</feature>
<dbReference type="GO" id="GO:0005524">
    <property type="term" value="F:ATP binding"/>
    <property type="evidence" value="ECO:0007669"/>
    <property type="project" value="InterPro"/>
</dbReference>
<proteinExistence type="predicted"/>
<protein>
    <submittedName>
        <fullName evidence="2">528_t:CDS:1</fullName>
    </submittedName>
</protein>
<sequence>MDAGTVYTANWKKGPTDTWDEVEKKYVAKRELVKVALISVGKTPAAFLKELKLHYNARKKNGLIVRLFGATRETVTGQLMMIAETCEWDLRHYVSHHYAKLSWSHKIGILYSIACALESMHENERIHRDLNSTNNQTFKSHLEIPINQLSLGDIDTPDCYIRLMKNCWSSNQDKRPLASELVKTLEQWHLYKKHFNQFDEAEKIRVKDMKTKGLNTTGKLIAPQKTHPQAIYVSRRLKFPIFPPDNVRNQKGLSSFLVKESAEK</sequence>
<dbReference type="EMBL" id="CAJVPK010000003">
    <property type="protein sequence ID" value="CAG8432795.1"/>
    <property type="molecule type" value="Genomic_DNA"/>
</dbReference>
<gene>
    <name evidence="2" type="ORF">DEBURN_LOCUS123</name>
</gene>
<dbReference type="SUPFAM" id="SSF56112">
    <property type="entry name" value="Protein kinase-like (PK-like)"/>
    <property type="match status" value="1"/>
</dbReference>
<dbReference type="InterPro" id="IPR011009">
    <property type="entry name" value="Kinase-like_dom_sf"/>
</dbReference>
<dbReference type="Pfam" id="PF07714">
    <property type="entry name" value="PK_Tyr_Ser-Thr"/>
    <property type="match status" value="1"/>
</dbReference>
<dbReference type="InterPro" id="IPR001245">
    <property type="entry name" value="Ser-Thr/Tyr_kinase_cat_dom"/>
</dbReference>
<organism evidence="2 3">
    <name type="scientific">Diversispora eburnea</name>
    <dbReference type="NCBI Taxonomy" id="1213867"/>
    <lineage>
        <taxon>Eukaryota</taxon>
        <taxon>Fungi</taxon>
        <taxon>Fungi incertae sedis</taxon>
        <taxon>Mucoromycota</taxon>
        <taxon>Glomeromycotina</taxon>
        <taxon>Glomeromycetes</taxon>
        <taxon>Diversisporales</taxon>
        <taxon>Diversisporaceae</taxon>
        <taxon>Diversispora</taxon>
    </lineage>
</organism>
<evidence type="ECO:0000259" key="1">
    <source>
        <dbReference type="PROSITE" id="PS50011"/>
    </source>
</evidence>
<dbReference type="OrthoDB" id="4062651at2759"/>
<name>A0A9N8YLR1_9GLOM</name>
<accession>A0A9N8YLR1</accession>
<reference evidence="2" key="1">
    <citation type="submission" date="2021-06" db="EMBL/GenBank/DDBJ databases">
        <authorList>
            <person name="Kallberg Y."/>
            <person name="Tangrot J."/>
            <person name="Rosling A."/>
        </authorList>
    </citation>
    <scope>NUCLEOTIDE SEQUENCE</scope>
    <source>
        <strain evidence="2">AZ414A</strain>
    </source>
</reference>
<dbReference type="Proteomes" id="UP000789706">
    <property type="component" value="Unassembled WGS sequence"/>
</dbReference>